<dbReference type="InterPro" id="IPR018873">
    <property type="entry name" value="KilA-N_DNA-bd_domain"/>
</dbReference>
<proteinExistence type="predicted"/>
<feature type="domain" description="KilA-N DNA-binding" evidence="1">
    <location>
        <begin position="46"/>
        <end position="130"/>
    </location>
</feature>
<sequence>MVKELLCGITDCDTKKGDGRNLRPPFYLKEGEMSNLVSVSEIKGMIIELRGRRVILDSDLAILYQAPTKRLMEQVKRNIKRFPPDFLFQLTREEWLFLKSQIATSGRIHVSKKKIPFVFTRNGANMVSAVLKSPIAVARSIQIMRAFTVLEEIMGKNNKMMFESPVVLNKLSTHSRAIMHLFQRDKINTKEVAKVKEIVSEMIEVLQRMVLK</sequence>
<evidence type="ECO:0000313" key="3">
    <source>
        <dbReference type="Proteomes" id="UP000178724"/>
    </source>
</evidence>
<reference evidence="2 3" key="1">
    <citation type="journal article" date="2016" name="Nat. Commun.">
        <title>Thousands of microbial genomes shed light on interconnected biogeochemical processes in an aquifer system.</title>
        <authorList>
            <person name="Anantharaman K."/>
            <person name="Brown C.T."/>
            <person name="Hug L.A."/>
            <person name="Sharon I."/>
            <person name="Castelle C.J."/>
            <person name="Probst A.J."/>
            <person name="Thomas B.C."/>
            <person name="Singh A."/>
            <person name="Wilkins M.J."/>
            <person name="Karaoz U."/>
            <person name="Brodie E.L."/>
            <person name="Williams K.H."/>
            <person name="Hubbard S.S."/>
            <person name="Banfield J.F."/>
        </authorList>
    </citation>
    <scope>NUCLEOTIDE SEQUENCE [LARGE SCALE GENOMIC DNA]</scope>
</reference>
<accession>A0A1F4Q139</accession>
<gene>
    <name evidence="2" type="ORF">A2625_06055</name>
</gene>
<protein>
    <recommendedName>
        <fullName evidence="1">KilA-N DNA-binding domain-containing protein</fullName>
    </recommendedName>
</protein>
<organism evidence="2 3">
    <name type="scientific">candidate division WOR-1 bacterium RIFCSPHIGHO2_01_FULL_53_15</name>
    <dbReference type="NCBI Taxonomy" id="1802564"/>
    <lineage>
        <taxon>Bacteria</taxon>
        <taxon>Bacillati</taxon>
        <taxon>Saganbacteria</taxon>
    </lineage>
</organism>
<dbReference type="EMBL" id="METM01000021">
    <property type="protein sequence ID" value="OGB89675.1"/>
    <property type="molecule type" value="Genomic_DNA"/>
</dbReference>
<comment type="caution">
    <text evidence="2">The sequence shown here is derived from an EMBL/GenBank/DDBJ whole genome shotgun (WGS) entry which is preliminary data.</text>
</comment>
<dbReference type="Proteomes" id="UP000178724">
    <property type="component" value="Unassembled WGS sequence"/>
</dbReference>
<evidence type="ECO:0000259" key="1">
    <source>
        <dbReference type="Pfam" id="PF10543"/>
    </source>
</evidence>
<name>A0A1F4Q139_UNCSA</name>
<dbReference type="Pfam" id="PF10543">
    <property type="entry name" value="ORF6N"/>
    <property type="match status" value="1"/>
</dbReference>
<dbReference type="AlphaFoldDB" id="A0A1F4Q139"/>
<evidence type="ECO:0000313" key="2">
    <source>
        <dbReference type="EMBL" id="OGB89675.1"/>
    </source>
</evidence>